<evidence type="ECO:0000313" key="1">
    <source>
        <dbReference type="EMBL" id="KKL51368.1"/>
    </source>
</evidence>
<sequence>MADFVFGNLGPCEITFGSTTLTGNHSVEVRSVDLTAEHHEASYGSDAKDETLTGRSVEVDVTVVEASITELQAILPGSTKTANELMFNSPVGTTLRSIADKLTIKKIIGGVASSTATEWLTFFVAAPKSDLTLGFDDGGTDREVKVTFKCFRALSVPSGETYAIGDSHAIGYGETS</sequence>
<dbReference type="AlphaFoldDB" id="A0A0F9CPU0"/>
<proteinExistence type="predicted"/>
<reference evidence="1" key="1">
    <citation type="journal article" date="2015" name="Nature">
        <title>Complex archaea that bridge the gap between prokaryotes and eukaryotes.</title>
        <authorList>
            <person name="Spang A."/>
            <person name="Saw J.H."/>
            <person name="Jorgensen S.L."/>
            <person name="Zaremba-Niedzwiedzka K."/>
            <person name="Martijn J."/>
            <person name="Lind A.E."/>
            <person name="van Eijk R."/>
            <person name="Schleper C."/>
            <person name="Guy L."/>
            <person name="Ettema T.J."/>
        </authorList>
    </citation>
    <scope>NUCLEOTIDE SEQUENCE</scope>
</reference>
<dbReference type="EMBL" id="LAZR01032275">
    <property type="protein sequence ID" value="KKL51368.1"/>
    <property type="molecule type" value="Genomic_DNA"/>
</dbReference>
<protein>
    <submittedName>
        <fullName evidence="1">Uncharacterized protein</fullName>
    </submittedName>
</protein>
<name>A0A0F9CPU0_9ZZZZ</name>
<organism evidence="1">
    <name type="scientific">marine sediment metagenome</name>
    <dbReference type="NCBI Taxonomy" id="412755"/>
    <lineage>
        <taxon>unclassified sequences</taxon>
        <taxon>metagenomes</taxon>
        <taxon>ecological metagenomes</taxon>
    </lineage>
</organism>
<gene>
    <name evidence="1" type="ORF">LCGC14_2296170</name>
</gene>
<comment type="caution">
    <text evidence="1">The sequence shown here is derived from an EMBL/GenBank/DDBJ whole genome shotgun (WGS) entry which is preliminary data.</text>
</comment>
<accession>A0A0F9CPU0</accession>